<feature type="transmembrane region" description="Helical" evidence="5">
    <location>
        <begin position="834"/>
        <end position="855"/>
    </location>
</feature>
<evidence type="ECO:0000256" key="1">
    <source>
        <dbReference type="ARBA" id="ARBA00004141"/>
    </source>
</evidence>
<evidence type="ECO:0000259" key="7">
    <source>
        <dbReference type="PROSITE" id="PS50261"/>
    </source>
</evidence>
<keyword evidence="9" id="KW-1185">Reference proteome</keyword>
<protein>
    <recommendedName>
        <fullName evidence="7">G-protein coupled receptors family 2 profile 2 domain-containing protein</fullName>
    </recommendedName>
</protein>
<accession>A0A8S3RRM8</accession>
<dbReference type="GO" id="GO:0004930">
    <property type="term" value="F:G protein-coupled receptor activity"/>
    <property type="evidence" value="ECO:0007669"/>
    <property type="project" value="InterPro"/>
</dbReference>
<evidence type="ECO:0000256" key="2">
    <source>
        <dbReference type="ARBA" id="ARBA00022692"/>
    </source>
</evidence>
<reference evidence="8" key="1">
    <citation type="submission" date="2021-03" db="EMBL/GenBank/DDBJ databases">
        <authorList>
            <person name="Bekaert M."/>
        </authorList>
    </citation>
    <scope>NUCLEOTIDE SEQUENCE</scope>
</reference>
<dbReference type="InterPro" id="IPR022343">
    <property type="entry name" value="GCR1-cAMP_receptor"/>
</dbReference>
<keyword evidence="6" id="KW-0732">Signal</keyword>
<sequence>MLFNVCLLVFVCAIFAEVIGSFIYRYPSDVDLKEVYDLTENFQNANQRRILEKQLLYCPMVPLCNNLTRQDSYPNGTSSDVESCCYSCSCQEKGLGTNGNCPNSEITLSTPVKTCIYPQYLPYGRSRVTADEAYYMISSCANNFYDSTVIRKCTVDQRKIDPFDISLFTPVSILNTSILFKNKYCAICNYHASDEMYPWSGNLSCDTAGSFEPFDNLTASGNVLKEISHSDDCNIFFQGLDPISDLEQCDWGIYTTCNQTGNWGAYDKAIEDACTSYTSVYLAKYRNVFCFLCNSNEIPFMGCKFIDLGKEKGGIRTGTFVGLISFMDDEQKRTDKNCGNDEVFDAYEDKCREVVCPSMHYFNKKKQQCEEIFQKIRKRTYVAYFKVTIIDEKLDEDDCSMSCVSDDSFTVEYGICSYIEITLSGIDCCYLLEYHYPKDIKNVTHREYIVGISLYAFSSHNQRTYVEVLSSPFEVNRQNDVINIGYILLVQPISHKALDLASDFVEWDFTDYYDSYYDYQYYNLEQDMACASTHPAIQVVSNFFCPRIKLKFNEVELSTHHLIVLNNNIQYDINTVLQNEEYFLVCVDVYMASSINFVQEVVAVTNKIETLLSLVCSIASITSLTLTLVVYILLQDLRTLPGLQQMMLSCHLLVAHALYLFGINAESTETLCAAVGLLTHYFWLGSIMWMHICTLDMFRVFYYNNQSTSNRLKQFTRYVIYSVSLPSLLVAINIVNFFNSDENPHGYLGYGGESCYIIEKTMVLYTFAIPVGVLLLLNIILFSVVIYQLEMALEVKSETRNNRPMLVIYTKMSCLTGITWIFGFAYQWTLVDVLSYAFIILNASQGLFIFLSFGLNSHVRSKISEMFCRPNEQTTQKIEIERNSLKILNMPKT</sequence>
<dbReference type="PANTHER" id="PTHR45902">
    <property type="entry name" value="LATROPHILIN RECEPTOR-LIKE PROTEIN A"/>
    <property type="match status" value="1"/>
</dbReference>
<dbReference type="PROSITE" id="PS50261">
    <property type="entry name" value="G_PROTEIN_RECEP_F2_4"/>
    <property type="match status" value="1"/>
</dbReference>
<dbReference type="Pfam" id="PF00002">
    <property type="entry name" value="7tm_2"/>
    <property type="match status" value="1"/>
</dbReference>
<name>A0A8S3RRM8_MYTED</name>
<dbReference type="PANTHER" id="PTHR45902:SF1">
    <property type="entry name" value="LATROPHILIN RECEPTOR-LIKE PROTEIN A"/>
    <property type="match status" value="1"/>
</dbReference>
<dbReference type="InterPro" id="IPR000832">
    <property type="entry name" value="GPCR_2_secretin-like"/>
</dbReference>
<proteinExistence type="predicted"/>
<dbReference type="CDD" id="cd15039">
    <property type="entry name" value="7tmB3_Methuselah-like"/>
    <property type="match status" value="1"/>
</dbReference>
<keyword evidence="2 5" id="KW-0812">Transmembrane</keyword>
<dbReference type="GO" id="GO:0007166">
    <property type="term" value="P:cell surface receptor signaling pathway"/>
    <property type="evidence" value="ECO:0007669"/>
    <property type="project" value="InterPro"/>
</dbReference>
<keyword evidence="3 5" id="KW-1133">Transmembrane helix</keyword>
<dbReference type="PRINTS" id="PR02001">
    <property type="entry name" value="GCR1CAMPR"/>
</dbReference>
<dbReference type="Proteomes" id="UP000683360">
    <property type="component" value="Unassembled WGS sequence"/>
</dbReference>
<keyword evidence="4 5" id="KW-0472">Membrane</keyword>
<evidence type="ECO:0000313" key="8">
    <source>
        <dbReference type="EMBL" id="CAG2211148.1"/>
    </source>
</evidence>
<dbReference type="InterPro" id="IPR017981">
    <property type="entry name" value="GPCR_2-like_7TM"/>
</dbReference>
<feature type="transmembrane region" description="Helical" evidence="5">
    <location>
        <begin position="762"/>
        <end position="787"/>
    </location>
</feature>
<feature type="domain" description="G-protein coupled receptors family 2 profile 2" evidence="7">
    <location>
        <begin position="609"/>
        <end position="857"/>
    </location>
</feature>
<dbReference type="AlphaFoldDB" id="A0A8S3RRM8"/>
<feature type="transmembrane region" description="Helical" evidence="5">
    <location>
        <begin position="808"/>
        <end position="828"/>
    </location>
</feature>
<feature type="transmembrane region" description="Helical" evidence="5">
    <location>
        <begin position="611"/>
        <end position="634"/>
    </location>
</feature>
<comment type="caution">
    <text evidence="8">The sequence shown here is derived from an EMBL/GenBank/DDBJ whole genome shotgun (WGS) entry which is preliminary data.</text>
</comment>
<feature type="chain" id="PRO_5035803227" description="G-protein coupled receptors family 2 profile 2 domain-containing protein" evidence="6">
    <location>
        <begin position="17"/>
        <end position="893"/>
    </location>
</feature>
<evidence type="ECO:0000256" key="5">
    <source>
        <dbReference type="SAM" id="Phobius"/>
    </source>
</evidence>
<dbReference type="InterPro" id="IPR053231">
    <property type="entry name" value="GPCR_LN-TM7"/>
</dbReference>
<dbReference type="EMBL" id="CAJPWZ010001255">
    <property type="protein sequence ID" value="CAG2211148.1"/>
    <property type="molecule type" value="Genomic_DNA"/>
</dbReference>
<dbReference type="GO" id="GO:0016020">
    <property type="term" value="C:membrane"/>
    <property type="evidence" value="ECO:0007669"/>
    <property type="project" value="UniProtKB-SubCell"/>
</dbReference>
<dbReference type="Gene3D" id="1.20.1070.10">
    <property type="entry name" value="Rhodopsin 7-helix transmembrane proteins"/>
    <property type="match status" value="1"/>
</dbReference>
<feature type="transmembrane region" description="Helical" evidence="5">
    <location>
        <begin position="718"/>
        <end position="738"/>
    </location>
</feature>
<feature type="transmembrane region" description="Helical" evidence="5">
    <location>
        <begin position="646"/>
        <end position="665"/>
    </location>
</feature>
<evidence type="ECO:0000256" key="4">
    <source>
        <dbReference type="ARBA" id="ARBA00023136"/>
    </source>
</evidence>
<evidence type="ECO:0000313" key="9">
    <source>
        <dbReference type="Proteomes" id="UP000683360"/>
    </source>
</evidence>
<evidence type="ECO:0000256" key="6">
    <source>
        <dbReference type="SAM" id="SignalP"/>
    </source>
</evidence>
<comment type="subcellular location">
    <subcellularLocation>
        <location evidence="1">Membrane</location>
        <topology evidence="1">Multi-pass membrane protein</topology>
    </subcellularLocation>
</comment>
<gene>
    <name evidence="8" type="ORF">MEDL_25202</name>
</gene>
<feature type="transmembrane region" description="Helical" evidence="5">
    <location>
        <begin position="677"/>
        <end position="698"/>
    </location>
</feature>
<organism evidence="8 9">
    <name type="scientific">Mytilus edulis</name>
    <name type="common">Blue mussel</name>
    <dbReference type="NCBI Taxonomy" id="6550"/>
    <lineage>
        <taxon>Eukaryota</taxon>
        <taxon>Metazoa</taxon>
        <taxon>Spiralia</taxon>
        <taxon>Lophotrochozoa</taxon>
        <taxon>Mollusca</taxon>
        <taxon>Bivalvia</taxon>
        <taxon>Autobranchia</taxon>
        <taxon>Pteriomorphia</taxon>
        <taxon>Mytilida</taxon>
        <taxon>Mytiloidea</taxon>
        <taxon>Mytilidae</taxon>
        <taxon>Mytilinae</taxon>
        <taxon>Mytilus</taxon>
    </lineage>
</organism>
<evidence type="ECO:0000256" key="3">
    <source>
        <dbReference type="ARBA" id="ARBA00022989"/>
    </source>
</evidence>
<dbReference type="OrthoDB" id="10051649at2759"/>
<feature type="signal peptide" evidence="6">
    <location>
        <begin position="1"/>
        <end position="16"/>
    </location>
</feature>